<name>A0AA41Z2R0_9HYPH</name>
<evidence type="ECO:0000313" key="2">
    <source>
        <dbReference type="Proteomes" id="UP001165667"/>
    </source>
</evidence>
<sequence>MATIGNHRNFIAPVPPPLPVGASASMTIGSRCLPHQMNQAKFNAIRDARAPFCMMPTSTPKATSTATTSGWQ</sequence>
<keyword evidence="2" id="KW-1185">Reference proteome</keyword>
<gene>
    <name evidence="1" type="ORF">M8523_35440</name>
</gene>
<reference evidence="1" key="1">
    <citation type="submission" date="2022-05" db="EMBL/GenBank/DDBJ databases">
        <authorList>
            <person name="Pankratov T."/>
        </authorList>
    </citation>
    <scope>NUCLEOTIDE SEQUENCE</scope>
    <source>
        <strain evidence="1">BP6-180914</strain>
    </source>
</reference>
<dbReference type="RefSeq" id="WP_282589520.1">
    <property type="nucleotide sequence ID" value="NZ_JAMOIM010000100.1"/>
</dbReference>
<organism evidence="1 2">
    <name type="scientific">Lichenifustis flavocetrariae</name>
    <dbReference type="NCBI Taxonomy" id="2949735"/>
    <lineage>
        <taxon>Bacteria</taxon>
        <taxon>Pseudomonadati</taxon>
        <taxon>Pseudomonadota</taxon>
        <taxon>Alphaproteobacteria</taxon>
        <taxon>Hyphomicrobiales</taxon>
        <taxon>Lichenihabitantaceae</taxon>
        <taxon>Lichenifustis</taxon>
    </lineage>
</organism>
<comment type="caution">
    <text evidence="1">The sequence shown here is derived from an EMBL/GenBank/DDBJ whole genome shotgun (WGS) entry which is preliminary data.</text>
</comment>
<protein>
    <submittedName>
        <fullName evidence="1">Uncharacterized protein</fullName>
    </submittedName>
</protein>
<dbReference type="Proteomes" id="UP001165667">
    <property type="component" value="Unassembled WGS sequence"/>
</dbReference>
<proteinExistence type="predicted"/>
<dbReference type="EMBL" id="JAMOIM010000100">
    <property type="protein sequence ID" value="MCW6513146.1"/>
    <property type="molecule type" value="Genomic_DNA"/>
</dbReference>
<dbReference type="AlphaFoldDB" id="A0AA41Z2R0"/>
<evidence type="ECO:0000313" key="1">
    <source>
        <dbReference type="EMBL" id="MCW6513146.1"/>
    </source>
</evidence>
<accession>A0AA41Z2R0</accession>